<dbReference type="Proteomes" id="UP000516412">
    <property type="component" value="Chromosome"/>
</dbReference>
<dbReference type="KEGG" id="nmus:H7A79_1653"/>
<gene>
    <name evidence="2" type="ORF">H7A79_1653</name>
</gene>
<name>A0A7H1M9C7_9NEIS</name>
<evidence type="ECO:0000313" key="2">
    <source>
        <dbReference type="EMBL" id="QNT58242.1"/>
    </source>
</evidence>
<dbReference type="EMBL" id="CP060414">
    <property type="protein sequence ID" value="QNT58242.1"/>
    <property type="molecule type" value="Genomic_DNA"/>
</dbReference>
<dbReference type="Pfam" id="PF10547">
    <property type="entry name" value="P22_AR_N"/>
    <property type="match status" value="1"/>
</dbReference>
<proteinExistence type="predicted"/>
<dbReference type="RefSeq" id="WP_187000013.1">
    <property type="nucleotide sequence ID" value="NZ_CP060414.2"/>
</dbReference>
<sequence>MNQIKTVQFHGQTISVLLHNNQPHVAMKPICENIGLDWAAQYQKIKRNAVLNSRIVMTTIRGEDGKPRENLCLPLGFLNGWLFGVDANRVKPEIRKRLLQYQAECFEVLNAHFNRPIQQPRIQPPSVAEQLPTRNEILQVIEMLLDRLREINNWGGIEADRHLSKHFGKAPNAATYAELVKMVRWLHRQTQDIGGRPILAGHRYPETQVRPITADLMRNATQSEIMQAVAVHLMPRTANANRRGHAESALFEIANLHEVLLKTLHNKRYNNENKNINDRQIEQALMEAGRLHIFISDLITD</sequence>
<feature type="domain" description="Antirepressor protein ant N-terminal" evidence="1">
    <location>
        <begin position="6"/>
        <end position="115"/>
    </location>
</feature>
<accession>A0A7H1M9C7</accession>
<keyword evidence="3" id="KW-1185">Reference proteome</keyword>
<evidence type="ECO:0000259" key="1">
    <source>
        <dbReference type="Pfam" id="PF10547"/>
    </source>
</evidence>
<dbReference type="InterPro" id="IPR018875">
    <property type="entry name" value="Antirepressor_Ant_N"/>
</dbReference>
<protein>
    <submittedName>
        <fullName evidence="2">P22-AR N-terminal domain protein</fullName>
    </submittedName>
</protein>
<evidence type="ECO:0000313" key="3">
    <source>
        <dbReference type="Proteomes" id="UP000516412"/>
    </source>
</evidence>
<organism evidence="2 3">
    <name type="scientific">Neisseria musculi</name>
    <dbReference type="NCBI Taxonomy" id="1815583"/>
    <lineage>
        <taxon>Bacteria</taxon>
        <taxon>Pseudomonadati</taxon>
        <taxon>Pseudomonadota</taxon>
        <taxon>Betaproteobacteria</taxon>
        <taxon>Neisseriales</taxon>
        <taxon>Neisseriaceae</taxon>
        <taxon>Neisseria</taxon>
    </lineage>
</organism>
<dbReference type="PRINTS" id="PR01994">
    <property type="entry name" value="ANTIREPRESSR"/>
</dbReference>
<dbReference type="AlphaFoldDB" id="A0A7H1M9C7"/>
<reference evidence="2" key="1">
    <citation type="submission" date="2024-06" db="EMBL/GenBank/DDBJ databases">
        <title>Complete Genome Sequence of mouse commensal type strain Neisseria musculi.</title>
        <authorList>
            <person name="Thapa E."/>
            <person name="Aluvathingal J."/>
            <person name="Nadendla S."/>
            <person name="Mehta A."/>
            <person name="Tettelin H."/>
            <person name="Weyand N.J."/>
        </authorList>
    </citation>
    <scope>NUCLEOTIDE SEQUENCE</scope>
    <source>
        <strain evidence="2">NW831</strain>
    </source>
</reference>